<dbReference type="AlphaFoldDB" id="A0A0E9RGK1"/>
<name>A0A0E9RGK1_ANGAN</name>
<protein>
    <submittedName>
        <fullName evidence="1">Uncharacterized protein</fullName>
    </submittedName>
</protein>
<evidence type="ECO:0000313" key="1">
    <source>
        <dbReference type="EMBL" id="JAH27927.1"/>
    </source>
</evidence>
<reference evidence="1" key="2">
    <citation type="journal article" date="2015" name="Fish Shellfish Immunol.">
        <title>Early steps in the European eel (Anguilla anguilla)-Vibrio vulnificus interaction in the gills: Role of the RtxA13 toxin.</title>
        <authorList>
            <person name="Callol A."/>
            <person name="Pajuelo D."/>
            <person name="Ebbesson L."/>
            <person name="Teles M."/>
            <person name="MacKenzie S."/>
            <person name="Amaro C."/>
        </authorList>
    </citation>
    <scope>NUCLEOTIDE SEQUENCE</scope>
</reference>
<sequence>MITSAKWLGVYSCSLAPPNLGSLLSLESFQFVLLALSCCT</sequence>
<dbReference type="EMBL" id="GBXM01080650">
    <property type="protein sequence ID" value="JAH27927.1"/>
    <property type="molecule type" value="Transcribed_RNA"/>
</dbReference>
<accession>A0A0E9RGK1</accession>
<reference evidence="1" key="1">
    <citation type="submission" date="2014-11" db="EMBL/GenBank/DDBJ databases">
        <authorList>
            <person name="Amaro Gonzalez C."/>
        </authorList>
    </citation>
    <scope>NUCLEOTIDE SEQUENCE</scope>
</reference>
<proteinExistence type="predicted"/>
<organism evidence="1">
    <name type="scientific">Anguilla anguilla</name>
    <name type="common">European freshwater eel</name>
    <name type="synonym">Muraena anguilla</name>
    <dbReference type="NCBI Taxonomy" id="7936"/>
    <lineage>
        <taxon>Eukaryota</taxon>
        <taxon>Metazoa</taxon>
        <taxon>Chordata</taxon>
        <taxon>Craniata</taxon>
        <taxon>Vertebrata</taxon>
        <taxon>Euteleostomi</taxon>
        <taxon>Actinopterygii</taxon>
        <taxon>Neopterygii</taxon>
        <taxon>Teleostei</taxon>
        <taxon>Anguilliformes</taxon>
        <taxon>Anguillidae</taxon>
        <taxon>Anguilla</taxon>
    </lineage>
</organism>